<sequence length="887" mass="92111">MTPVGVALIVGGITTLIVFRAALFRSARKDQRVGEHGEARRRADAEARSADRRPEPEGADGTSSGAGGEDGAGSRKRRRGRAETSAARSAPAKKATRARTRKAAGGRAGDGSGAAVAGQSADPSGTAVAGESGVHPGRASAGRSVDPRGRAISGQFVDPSDRSVSGRTAGRDRSVPGQSVSGDRSGEAGAGPDPVLPAPRRGRRGRAGSVSAEPGVADARGPADPDRPASGARSGNLVRGPRNSDGHTTSGPPRLGEDEAGPGSRRFWPTSGTPEPDPVEDVLAPDSDQVSRFDAVPAPDRADRRGRSVFRRLVAAEEAGVPGTPAPGGAVPTDVRLASLGRAGSDAGTDDPGEPADQGGDPELDIDQDLDRAADTAEEPEQSRALDLPGLGLPDEGLLGLSAGHDGDLSGPFDAVEGADGTGTFSGLFADASLDDADETGFVPVTEVAAGTGWAESADPRYGDRVEGWIRPEYPDEPEAVAGEYWTPVPEGSYETEYGWPTPVERLPEVPPYPPSSGFDVPAEIEAEPTRPVPQWPPARPDDRIELPRSWSHRGGETGPAFRTAVDRDKPVVLRPATNLPIEDAAPDRLAADPAGVLAAAGDVTAGGHPPEAAYPTEGGHAAGHPDESRAAYPAEDVYPAEEVPTGRRRFDEPTPAPDDRVFLGNDGLTLAPNPYADDETAQPGHTSGAQAARRLAATPPAHPADRRTGRTRRDTGPQEAGHLNDARDRRANRPAPGAWPPPAPHTDPPQRPRNSSAQPAGGNAASRVPARRGPATGQSGPYAESLEGPIWTVPDLPEAAMPDLTWSPEEASDARRQRRPAVMVRRRRGAAPAAGPGADATQALPPMEPARPDQPRARPRPRPRPGNGQPEPRSTVYVSRHAAEPS</sequence>
<keyword evidence="2" id="KW-1133">Transmembrane helix</keyword>
<feature type="compositionally biased region" description="Basic residues" evidence="1">
    <location>
        <begin position="817"/>
        <end position="830"/>
    </location>
</feature>
<keyword evidence="4" id="KW-1185">Reference proteome</keyword>
<evidence type="ECO:0000256" key="1">
    <source>
        <dbReference type="SAM" id="MobiDB-lite"/>
    </source>
</evidence>
<dbReference type="EMBL" id="BOQL01000080">
    <property type="protein sequence ID" value="GIM79239.1"/>
    <property type="molecule type" value="Genomic_DNA"/>
</dbReference>
<feature type="compositionally biased region" description="Pro residues" evidence="1">
    <location>
        <begin position="738"/>
        <end position="752"/>
    </location>
</feature>
<feature type="transmembrane region" description="Helical" evidence="2">
    <location>
        <begin position="6"/>
        <end position="23"/>
    </location>
</feature>
<accession>A0A919VUC3</accession>
<feature type="compositionally biased region" description="Basic and acidic residues" evidence="1">
    <location>
        <begin position="645"/>
        <end position="662"/>
    </location>
</feature>
<dbReference type="AlphaFoldDB" id="A0A919VUC3"/>
<proteinExistence type="predicted"/>
<feature type="compositionally biased region" description="Low complexity" evidence="1">
    <location>
        <begin position="316"/>
        <end position="333"/>
    </location>
</feature>
<feature type="compositionally biased region" description="Basic and acidic residues" evidence="1">
    <location>
        <begin position="704"/>
        <end position="732"/>
    </location>
</feature>
<feature type="compositionally biased region" description="Low complexity" evidence="1">
    <location>
        <begin position="84"/>
        <end position="93"/>
    </location>
</feature>
<reference evidence="3" key="1">
    <citation type="submission" date="2021-03" db="EMBL/GenBank/DDBJ databases">
        <title>Whole genome shotgun sequence of Actinoplanes auranticolor NBRC 12245.</title>
        <authorList>
            <person name="Komaki H."/>
            <person name="Tamura T."/>
        </authorList>
    </citation>
    <scope>NUCLEOTIDE SEQUENCE</scope>
    <source>
        <strain evidence="3">NBRC 12245</strain>
    </source>
</reference>
<dbReference type="Proteomes" id="UP000681340">
    <property type="component" value="Unassembled WGS sequence"/>
</dbReference>
<feature type="compositionally biased region" description="Basic and acidic residues" evidence="1">
    <location>
        <begin position="29"/>
        <end position="56"/>
    </location>
</feature>
<comment type="caution">
    <text evidence="3">The sequence shown here is derived from an EMBL/GenBank/DDBJ whole genome shotgun (WGS) entry which is preliminary data.</text>
</comment>
<feature type="compositionally biased region" description="Basic residues" evidence="1">
    <location>
        <begin position="94"/>
        <end position="104"/>
    </location>
</feature>
<name>A0A919VUC3_9ACTN</name>
<feature type="compositionally biased region" description="Low complexity" evidence="1">
    <location>
        <begin position="386"/>
        <end position="401"/>
    </location>
</feature>
<evidence type="ECO:0000256" key="2">
    <source>
        <dbReference type="SAM" id="Phobius"/>
    </source>
</evidence>
<feature type="compositionally biased region" description="Low complexity" evidence="1">
    <location>
        <begin position="831"/>
        <end position="841"/>
    </location>
</feature>
<feature type="region of interest" description="Disordered" evidence="1">
    <location>
        <begin position="29"/>
        <end position="415"/>
    </location>
</feature>
<keyword evidence="2" id="KW-0472">Membrane</keyword>
<feature type="region of interest" description="Disordered" evidence="1">
    <location>
        <begin position="601"/>
        <end position="887"/>
    </location>
</feature>
<evidence type="ECO:0000313" key="3">
    <source>
        <dbReference type="EMBL" id="GIM79239.1"/>
    </source>
</evidence>
<organism evidence="3 4">
    <name type="scientific">Actinoplanes auranticolor</name>
    <dbReference type="NCBI Taxonomy" id="47988"/>
    <lineage>
        <taxon>Bacteria</taxon>
        <taxon>Bacillati</taxon>
        <taxon>Actinomycetota</taxon>
        <taxon>Actinomycetes</taxon>
        <taxon>Micromonosporales</taxon>
        <taxon>Micromonosporaceae</taxon>
        <taxon>Actinoplanes</taxon>
    </lineage>
</organism>
<evidence type="ECO:0000313" key="4">
    <source>
        <dbReference type="Proteomes" id="UP000681340"/>
    </source>
</evidence>
<protein>
    <submittedName>
        <fullName evidence="3">Uncharacterized protein</fullName>
    </submittedName>
</protein>
<feature type="region of interest" description="Disordered" evidence="1">
    <location>
        <begin position="528"/>
        <end position="570"/>
    </location>
</feature>
<gene>
    <name evidence="3" type="ORF">Aau02nite_84780</name>
</gene>
<keyword evidence="2" id="KW-0812">Transmembrane</keyword>
<feature type="compositionally biased region" description="Acidic residues" evidence="1">
    <location>
        <begin position="348"/>
        <end position="368"/>
    </location>
</feature>